<dbReference type="InterPro" id="IPR041242">
    <property type="entry name" value="HNHc_6"/>
</dbReference>
<dbReference type="Pfam" id="PF16784">
    <property type="entry name" value="HNHc_6"/>
    <property type="match status" value="1"/>
</dbReference>
<dbReference type="AlphaFoldDB" id="A0A1Y0VVP5"/>
<proteinExistence type="predicted"/>
<sequence>MQRARAVMRGSNLVIHLDEPLNQDHLETVAGSTDQFYIDFEVADNRKVRAQQRRLFFALLHDIEVWSFTPRDYLKEIFYTQYEIYTAGKEISLSDDTKSSVSDANTLLDLVIDFMFEWRVPFKKGYKLLPKEEEYYLYQCCRHRVCTICSEYADIHHIDVVGRTNRNKVDHTKRHVMALCRKHHEEIEHIGPVQFSKNYHVPVEGVKLKLEDLNKLGIRGNYTDEKYTEHDRR</sequence>
<dbReference type="Proteomes" id="UP000196118">
    <property type="component" value="Chromosome"/>
</dbReference>
<organism evidence="1 2">
    <name type="scientific">Pediococcus pentosaceus</name>
    <dbReference type="NCBI Taxonomy" id="1255"/>
    <lineage>
        <taxon>Bacteria</taxon>
        <taxon>Bacillati</taxon>
        <taxon>Bacillota</taxon>
        <taxon>Bacilli</taxon>
        <taxon>Lactobacillales</taxon>
        <taxon>Lactobacillaceae</taxon>
        <taxon>Pediococcus</taxon>
    </lineage>
</organism>
<evidence type="ECO:0000313" key="2">
    <source>
        <dbReference type="Proteomes" id="UP000196118"/>
    </source>
</evidence>
<evidence type="ECO:0000313" key="1">
    <source>
        <dbReference type="EMBL" id="ARW19909.1"/>
    </source>
</evidence>
<accession>A0A1Y0VVP5</accession>
<name>A0A1Y0VVP5_PEDPE</name>
<reference evidence="1 2" key="1">
    <citation type="submission" date="2017-05" db="EMBL/GenBank/DDBJ databases">
        <title>Genome sequence of Pediococcus pentosaceus strain SRCM100892.</title>
        <authorList>
            <person name="Cho S.H."/>
        </authorList>
    </citation>
    <scope>NUCLEOTIDE SEQUENCE [LARGE SCALE GENOMIC DNA]</scope>
    <source>
        <strain evidence="1 2">SRCM100892</strain>
    </source>
</reference>
<evidence type="ECO:0008006" key="3">
    <source>
        <dbReference type="Google" id="ProtNLM"/>
    </source>
</evidence>
<gene>
    <name evidence="1" type="ORF">S100892_01337</name>
</gene>
<dbReference type="EMBL" id="CP021474">
    <property type="protein sequence ID" value="ARW19909.1"/>
    <property type="molecule type" value="Genomic_DNA"/>
</dbReference>
<protein>
    <recommendedName>
        <fullName evidence="3">DUF968 domain-containing protein</fullName>
    </recommendedName>
</protein>